<reference evidence="1 2" key="1">
    <citation type="journal article" date="2018" name="Front. Plant Sci.">
        <title>Red Clover (Trifolium pratense) and Zigzag Clover (T. medium) - A Picture of Genomic Similarities and Differences.</title>
        <authorList>
            <person name="Dluhosova J."/>
            <person name="Istvanek J."/>
            <person name="Nedelnik J."/>
            <person name="Repkova J."/>
        </authorList>
    </citation>
    <scope>NUCLEOTIDE SEQUENCE [LARGE SCALE GENOMIC DNA]</scope>
    <source>
        <strain evidence="2">cv. 10/8</strain>
        <tissue evidence="1">Leaf</tissue>
    </source>
</reference>
<feature type="non-terminal residue" evidence="1">
    <location>
        <position position="1"/>
    </location>
</feature>
<keyword evidence="2" id="KW-1185">Reference proteome</keyword>
<evidence type="ECO:0000313" key="2">
    <source>
        <dbReference type="Proteomes" id="UP000265520"/>
    </source>
</evidence>
<sequence>PLPLTVGQEKAFLGLRVIWVEYGAEEVDLLGGWVLGLV</sequence>
<dbReference type="Proteomes" id="UP000265520">
    <property type="component" value="Unassembled WGS sequence"/>
</dbReference>
<organism evidence="1 2">
    <name type="scientific">Trifolium medium</name>
    <dbReference type="NCBI Taxonomy" id="97028"/>
    <lineage>
        <taxon>Eukaryota</taxon>
        <taxon>Viridiplantae</taxon>
        <taxon>Streptophyta</taxon>
        <taxon>Embryophyta</taxon>
        <taxon>Tracheophyta</taxon>
        <taxon>Spermatophyta</taxon>
        <taxon>Magnoliopsida</taxon>
        <taxon>eudicotyledons</taxon>
        <taxon>Gunneridae</taxon>
        <taxon>Pentapetalae</taxon>
        <taxon>rosids</taxon>
        <taxon>fabids</taxon>
        <taxon>Fabales</taxon>
        <taxon>Fabaceae</taxon>
        <taxon>Papilionoideae</taxon>
        <taxon>50 kb inversion clade</taxon>
        <taxon>NPAAA clade</taxon>
        <taxon>Hologalegina</taxon>
        <taxon>IRL clade</taxon>
        <taxon>Trifolieae</taxon>
        <taxon>Trifolium</taxon>
    </lineage>
</organism>
<name>A0A392R4W9_9FABA</name>
<comment type="caution">
    <text evidence="1">The sequence shown here is derived from an EMBL/GenBank/DDBJ whole genome shotgun (WGS) entry which is preliminary data.</text>
</comment>
<proteinExistence type="predicted"/>
<dbReference type="EMBL" id="LXQA010184998">
    <property type="protein sequence ID" value="MCI31152.1"/>
    <property type="molecule type" value="Genomic_DNA"/>
</dbReference>
<protein>
    <submittedName>
        <fullName evidence="1">Uncharacterized protein</fullName>
    </submittedName>
</protein>
<accession>A0A392R4W9</accession>
<dbReference type="AlphaFoldDB" id="A0A392R4W9"/>
<evidence type="ECO:0000313" key="1">
    <source>
        <dbReference type="EMBL" id="MCI31152.1"/>
    </source>
</evidence>